<evidence type="ECO:0000256" key="3">
    <source>
        <dbReference type="ARBA" id="ARBA00022737"/>
    </source>
</evidence>
<reference evidence="9" key="1">
    <citation type="submission" date="2022-07" db="EMBL/GenBank/DDBJ databases">
        <authorList>
            <person name="Trinca V."/>
            <person name="Uliana J.V.C."/>
            <person name="Torres T.T."/>
            <person name="Ward R.J."/>
            <person name="Monesi N."/>
        </authorList>
    </citation>
    <scope>NUCLEOTIDE SEQUENCE</scope>
    <source>
        <strain evidence="9">HSMRA1968</strain>
        <tissue evidence="9">Whole embryos</tissue>
    </source>
</reference>
<dbReference type="PANTHER" id="PTHR24406">
    <property type="entry name" value="TRANSCRIPTIONAL REPRESSOR CTCFL-RELATED"/>
    <property type="match status" value="1"/>
</dbReference>
<dbReference type="InterPro" id="IPR050888">
    <property type="entry name" value="ZnF_C2H2-type_TF"/>
</dbReference>
<feature type="domain" description="C2H2-type" evidence="8">
    <location>
        <begin position="179"/>
        <end position="206"/>
    </location>
</feature>
<keyword evidence="3" id="KW-0677">Repeat</keyword>
<keyword evidence="6" id="KW-0539">Nucleus</keyword>
<evidence type="ECO:0000313" key="9">
    <source>
        <dbReference type="EMBL" id="KAJ6642206.1"/>
    </source>
</evidence>
<sequence length="244" mass="28676">MTDSPSAGILATTISGLTENHLQLMNLPLNDFNVDSKELDFRYRRRGFDHKSLCLSNRNLGEHIPIKENVIEWTFDYVRPRGIKYSKYNTQIEGVMMPLLTCPKCFNQYRHVNHLRRHIQYECEKKAEMECTFYSKFEPVNYYYDDEVSDDSDLLIVPMGSDGNCVTLIPNRKNGGDKYPCSECGRCYKLKSSLFNHKKYECGKDPQFQCPVCEYTARQKGNFKEHMSRKHPQYYYCNRQTLGF</sequence>
<dbReference type="EMBL" id="WJQU01000002">
    <property type="protein sequence ID" value="KAJ6642206.1"/>
    <property type="molecule type" value="Genomic_DNA"/>
</dbReference>
<dbReference type="AlphaFoldDB" id="A0A9Q0N320"/>
<gene>
    <name evidence="9" type="primary">lola_4</name>
    <name evidence="9" type="ORF">Bhyg_07153</name>
</gene>
<evidence type="ECO:0000256" key="7">
    <source>
        <dbReference type="PROSITE-ProRule" id="PRU00042"/>
    </source>
</evidence>
<evidence type="ECO:0000256" key="4">
    <source>
        <dbReference type="ARBA" id="ARBA00022771"/>
    </source>
</evidence>
<name>A0A9Q0N320_9DIPT</name>
<dbReference type="PROSITE" id="PS50157">
    <property type="entry name" value="ZINC_FINGER_C2H2_2"/>
    <property type="match status" value="1"/>
</dbReference>
<dbReference type="OrthoDB" id="10004641at2759"/>
<proteinExistence type="predicted"/>
<dbReference type="GO" id="GO:0008270">
    <property type="term" value="F:zinc ion binding"/>
    <property type="evidence" value="ECO:0007669"/>
    <property type="project" value="UniProtKB-KW"/>
</dbReference>
<evidence type="ECO:0000313" key="10">
    <source>
        <dbReference type="Proteomes" id="UP001151699"/>
    </source>
</evidence>
<dbReference type="InterPro" id="IPR013087">
    <property type="entry name" value="Znf_C2H2_type"/>
</dbReference>
<comment type="caution">
    <text evidence="9">The sequence shown here is derived from an EMBL/GenBank/DDBJ whole genome shotgun (WGS) entry which is preliminary data.</text>
</comment>
<keyword evidence="5" id="KW-0862">Zinc</keyword>
<evidence type="ECO:0000256" key="6">
    <source>
        <dbReference type="ARBA" id="ARBA00023242"/>
    </source>
</evidence>
<dbReference type="Pfam" id="PF00096">
    <property type="entry name" value="zf-C2H2"/>
    <property type="match status" value="2"/>
</dbReference>
<dbReference type="SUPFAM" id="SSF57667">
    <property type="entry name" value="beta-beta-alpha zinc fingers"/>
    <property type="match status" value="1"/>
</dbReference>
<organism evidence="9 10">
    <name type="scientific">Pseudolycoriella hygida</name>
    <dbReference type="NCBI Taxonomy" id="35572"/>
    <lineage>
        <taxon>Eukaryota</taxon>
        <taxon>Metazoa</taxon>
        <taxon>Ecdysozoa</taxon>
        <taxon>Arthropoda</taxon>
        <taxon>Hexapoda</taxon>
        <taxon>Insecta</taxon>
        <taxon>Pterygota</taxon>
        <taxon>Neoptera</taxon>
        <taxon>Endopterygota</taxon>
        <taxon>Diptera</taxon>
        <taxon>Nematocera</taxon>
        <taxon>Sciaroidea</taxon>
        <taxon>Sciaridae</taxon>
        <taxon>Pseudolycoriella</taxon>
    </lineage>
</organism>
<keyword evidence="2" id="KW-0479">Metal-binding</keyword>
<dbReference type="InterPro" id="IPR036236">
    <property type="entry name" value="Znf_C2H2_sf"/>
</dbReference>
<evidence type="ECO:0000256" key="5">
    <source>
        <dbReference type="ARBA" id="ARBA00022833"/>
    </source>
</evidence>
<protein>
    <submittedName>
        <fullName evidence="9">Longitudinals lacking protein, isoforms A/B/D/L</fullName>
    </submittedName>
</protein>
<evidence type="ECO:0000259" key="8">
    <source>
        <dbReference type="PROSITE" id="PS50157"/>
    </source>
</evidence>
<dbReference type="Proteomes" id="UP001151699">
    <property type="component" value="Chromosome B"/>
</dbReference>
<evidence type="ECO:0000256" key="1">
    <source>
        <dbReference type="ARBA" id="ARBA00004123"/>
    </source>
</evidence>
<evidence type="ECO:0000256" key="2">
    <source>
        <dbReference type="ARBA" id="ARBA00022723"/>
    </source>
</evidence>
<dbReference type="Gene3D" id="3.30.160.60">
    <property type="entry name" value="Classic Zinc Finger"/>
    <property type="match status" value="1"/>
</dbReference>
<comment type="subcellular location">
    <subcellularLocation>
        <location evidence="1">Nucleus</location>
    </subcellularLocation>
</comment>
<keyword evidence="10" id="KW-1185">Reference proteome</keyword>
<keyword evidence="4 7" id="KW-0863">Zinc-finger</keyword>
<dbReference type="SMART" id="SM00355">
    <property type="entry name" value="ZnF_C2H2"/>
    <property type="match status" value="3"/>
</dbReference>
<dbReference type="GO" id="GO:0005634">
    <property type="term" value="C:nucleus"/>
    <property type="evidence" value="ECO:0007669"/>
    <property type="project" value="UniProtKB-SubCell"/>
</dbReference>
<accession>A0A9Q0N320</accession>